<sequence>MEVALLVVGPRS</sequence>
<dbReference type="EMBL" id="GGEC01065267">
    <property type="protein sequence ID" value="MBX45751.1"/>
    <property type="molecule type" value="Transcribed_RNA"/>
</dbReference>
<name>A0A2P2NTP0_RHIMU</name>
<protein>
    <submittedName>
        <fullName evidence="1">Uncharacterized protein</fullName>
    </submittedName>
</protein>
<reference evidence="1" key="1">
    <citation type="submission" date="2018-02" db="EMBL/GenBank/DDBJ databases">
        <title>Rhizophora mucronata_Transcriptome.</title>
        <authorList>
            <person name="Meera S.P."/>
            <person name="Sreeshan A."/>
            <person name="Augustine A."/>
        </authorList>
    </citation>
    <scope>NUCLEOTIDE SEQUENCE</scope>
    <source>
        <tissue evidence="1">Leaf</tissue>
    </source>
</reference>
<proteinExistence type="predicted"/>
<organism evidence="1">
    <name type="scientific">Rhizophora mucronata</name>
    <name type="common">Asiatic mangrove</name>
    <dbReference type="NCBI Taxonomy" id="61149"/>
    <lineage>
        <taxon>Eukaryota</taxon>
        <taxon>Viridiplantae</taxon>
        <taxon>Streptophyta</taxon>
        <taxon>Embryophyta</taxon>
        <taxon>Tracheophyta</taxon>
        <taxon>Spermatophyta</taxon>
        <taxon>Magnoliopsida</taxon>
        <taxon>eudicotyledons</taxon>
        <taxon>Gunneridae</taxon>
        <taxon>Pentapetalae</taxon>
        <taxon>rosids</taxon>
        <taxon>fabids</taxon>
        <taxon>Malpighiales</taxon>
        <taxon>Rhizophoraceae</taxon>
        <taxon>Rhizophora</taxon>
    </lineage>
</organism>
<accession>A0A2P2NTP0</accession>
<evidence type="ECO:0000313" key="1">
    <source>
        <dbReference type="EMBL" id="MBX45751.1"/>
    </source>
</evidence>